<reference evidence="2" key="2">
    <citation type="submission" date="2018-02" db="UniProtKB">
        <authorList>
            <consortium name="EnsemblPlants"/>
        </authorList>
    </citation>
    <scope>IDENTIFICATION</scope>
    <source>
        <strain evidence="2">Williams 82</strain>
    </source>
</reference>
<accession>A0A0R0KSV7</accession>
<reference evidence="1" key="3">
    <citation type="submission" date="2018-07" db="EMBL/GenBank/DDBJ databases">
        <title>WGS assembly of Glycine max.</title>
        <authorList>
            <person name="Schmutz J."/>
            <person name="Cannon S."/>
            <person name="Schlueter J."/>
            <person name="Ma J."/>
            <person name="Mitros T."/>
            <person name="Nelson W."/>
            <person name="Hyten D."/>
            <person name="Song Q."/>
            <person name="Thelen J."/>
            <person name="Cheng J."/>
            <person name="Xu D."/>
            <person name="Hellsten U."/>
            <person name="May G."/>
            <person name="Yu Y."/>
            <person name="Sakurai T."/>
            <person name="Umezawa T."/>
            <person name="Bhattacharyya M."/>
            <person name="Sandhu D."/>
            <person name="Valliyodan B."/>
            <person name="Lindquist E."/>
            <person name="Peto M."/>
            <person name="Grant D."/>
            <person name="Shu S."/>
            <person name="Goodstein D."/>
            <person name="Barry K."/>
            <person name="Futrell-Griggs M."/>
            <person name="Abernathy B."/>
            <person name="Du J."/>
            <person name="Tian Z."/>
            <person name="Zhu L."/>
            <person name="Gill N."/>
            <person name="Joshi T."/>
            <person name="Libault M."/>
            <person name="Sethuraman A."/>
            <person name="Zhang X."/>
            <person name="Shinozaki K."/>
            <person name="Nguyen H."/>
            <person name="Wing R."/>
            <person name="Cregan P."/>
            <person name="Specht J."/>
            <person name="Grimwood J."/>
            <person name="Rokhsar D."/>
            <person name="Stacey G."/>
            <person name="Shoemaker R."/>
            <person name="Jackson S."/>
        </authorList>
    </citation>
    <scope>NUCLEOTIDE SEQUENCE</scope>
    <source>
        <tissue evidence="1">Callus</tissue>
    </source>
</reference>
<dbReference type="Proteomes" id="UP000008827">
    <property type="component" value="Chromosome 2"/>
</dbReference>
<protein>
    <submittedName>
        <fullName evidence="1 2">Uncharacterized protein</fullName>
    </submittedName>
</protein>
<evidence type="ECO:0000313" key="1">
    <source>
        <dbReference type="EMBL" id="KRH69873.1"/>
    </source>
</evidence>
<dbReference type="EMBL" id="CM000835">
    <property type="protein sequence ID" value="KRH69873.1"/>
    <property type="molecule type" value="Genomic_DNA"/>
</dbReference>
<keyword evidence="3" id="KW-1185">Reference proteome</keyword>
<dbReference type="PaxDb" id="3847-GLYMA02G06061.1"/>
<gene>
    <name evidence="1" type="ORF">GLYMA_02G054000</name>
</gene>
<organism evidence="1">
    <name type="scientific">Glycine max</name>
    <name type="common">Soybean</name>
    <name type="synonym">Glycine hispida</name>
    <dbReference type="NCBI Taxonomy" id="3847"/>
    <lineage>
        <taxon>Eukaryota</taxon>
        <taxon>Viridiplantae</taxon>
        <taxon>Streptophyta</taxon>
        <taxon>Embryophyta</taxon>
        <taxon>Tracheophyta</taxon>
        <taxon>Spermatophyta</taxon>
        <taxon>Magnoliopsida</taxon>
        <taxon>eudicotyledons</taxon>
        <taxon>Gunneridae</taxon>
        <taxon>Pentapetalae</taxon>
        <taxon>rosids</taxon>
        <taxon>fabids</taxon>
        <taxon>Fabales</taxon>
        <taxon>Fabaceae</taxon>
        <taxon>Papilionoideae</taxon>
        <taxon>50 kb inversion clade</taxon>
        <taxon>NPAAA clade</taxon>
        <taxon>indigoferoid/millettioid clade</taxon>
        <taxon>Phaseoleae</taxon>
        <taxon>Glycine</taxon>
        <taxon>Glycine subgen. Soja</taxon>
    </lineage>
</organism>
<reference evidence="1 2" key="1">
    <citation type="journal article" date="2010" name="Nature">
        <title>Genome sequence of the palaeopolyploid soybean.</title>
        <authorList>
            <person name="Schmutz J."/>
            <person name="Cannon S.B."/>
            <person name="Schlueter J."/>
            <person name="Ma J."/>
            <person name="Mitros T."/>
            <person name="Nelson W."/>
            <person name="Hyten D.L."/>
            <person name="Song Q."/>
            <person name="Thelen J.J."/>
            <person name="Cheng J."/>
            <person name="Xu D."/>
            <person name="Hellsten U."/>
            <person name="May G.D."/>
            <person name="Yu Y."/>
            <person name="Sakurai T."/>
            <person name="Umezawa T."/>
            <person name="Bhattacharyya M.K."/>
            <person name="Sandhu D."/>
            <person name="Valliyodan B."/>
            <person name="Lindquist E."/>
            <person name="Peto M."/>
            <person name="Grant D."/>
            <person name="Shu S."/>
            <person name="Goodstein D."/>
            <person name="Barry K."/>
            <person name="Futrell-Griggs M."/>
            <person name="Abernathy B."/>
            <person name="Du J."/>
            <person name="Tian Z."/>
            <person name="Zhu L."/>
            <person name="Gill N."/>
            <person name="Joshi T."/>
            <person name="Libault M."/>
            <person name="Sethuraman A."/>
            <person name="Zhang X.-C."/>
            <person name="Shinozaki K."/>
            <person name="Nguyen H.T."/>
            <person name="Wing R.A."/>
            <person name="Cregan P."/>
            <person name="Specht J."/>
            <person name="Grimwood J."/>
            <person name="Rokhsar D."/>
            <person name="Stacey G."/>
            <person name="Shoemaker R.C."/>
            <person name="Jackson S.A."/>
        </authorList>
    </citation>
    <scope>NUCLEOTIDE SEQUENCE [LARGE SCALE GENOMIC DNA]</scope>
    <source>
        <strain evidence="2">cv. Williams 82</strain>
        <tissue evidence="1">Callus</tissue>
    </source>
</reference>
<dbReference type="InParanoid" id="A0A0R0KSV7"/>
<proteinExistence type="predicted"/>
<name>A0A0R0KSV7_SOYBN</name>
<sequence>MYLMNMHLEVGAKSGREESKESRSSNFESEYIIYAALSSHNQSPAIADSDKKHTNDMVTMVNLVFSLDIRSDKISW</sequence>
<dbReference type="EnsemblPlants" id="KRH69873">
    <property type="protein sequence ID" value="KRH69873"/>
    <property type="gene ID" value="GLYMA_02G054000"/>
</dbReference>
<evidence type="ECO:0000313" key="3">
    <source>
        <dbReference type="Proteomes" id="UP000008827"/>
    </source>
</evidence>
<evidence type="ECO:0000313" key="2">
    <source>
        <dbReference type="EnsemblPlants" id="KRH69873"/>
    </source>
</evidence>
<dbReference type="Gramene" id="KRH69873">
    <property type="protein sequence ID" value="KRH69873"/>
    <property type="gene ID" value="GLYMA_02G054000"/>
</dbReference>
<dbReference type="AlphaFoldDB" id="A0A0R0KSV7"/>